<keyword evidence="3" id="KW-1185">Reference proteome</keyword>
<dbReference type="Proteomes" id="UP000887159">
    <property type="component" value="Unassembled WGS sequence"/>
</dbReference>
<comment type="caution">
    <text evidence="2">The sequence shown here is derived from an EMBL/GenBank/DDBJ whole genome shotgun (WGS) entry which is preliminary data.</text>
</comment>
<keyword evidence="1" id="KW-0812">Transmembrane</keyword>
<evidence type="ECO:0000313" key="3">
    <source>
        <dbReference type="Proteomes" id="UP000887159"/>
    </source>
</evidence>
<dbReference type="EMBL" id="BMAU01021361">
    <property type="protein sequence ID" value="GFY22558.1"/>
    <property type="molecule type" value="Genomic_DNA"/>
</dbReference>
<evidence type="ECO:0000256" key="1">
    <source>
        <dbReference type="SAM" id="Phobius"/>
    </source>
</evidence>
<keyword evidence="1" id="KW-0472">Membrane</keyword>
<accession>A0A8X6VU71</accession>
<feature type="transmembrane region" description="Helical" evidence="1">
    <location>
        <begin position="20"/>
        <end position="40"/>
    </location>
</feature>
<dbReference type="AlphaFoldDB" id="A0A8X6VU71"/>
<proteinExistence type="predicted"/>
<organism evidence="2 3">
    <name type="scientific">Trichonephila clavipes</name>
    <name type="common">Golden silk orbweaver</name>
    <name type="synonym">Nephila clavipes</name>
    <dbReference type="NCBI Taxonomy" id="2585209"/>
    <lineage>
        <taxon>Eukaryota</taxon>
        <taxon>Metazoa</taxon>
        <taxon>Ecdysozoa</taxon>
        <taxon>Arthropoda</taxon>
        <taxon>Chelicerata</taxon>
        <taxon>Arachnida</taxon>
        <taxon>Araneae</taxon>
        <taxon>Araneomorphae</taxon>
        <taxon>Entelegynae</taxon>
        <taxon>Araneoidea</taxon>
        <taxon>Nephilidae</taxon>
        <taxon>Trichonephila</taxon>
    </lineage>
</organism>
<protein>
    <submittedName>
        <fullName evidence="2">Uncharacterized protein</fullName>
    </submittedName>
</protein>
<name>A0A8X6VU71_TRICX</name>
<evidence type="ECO:0000313" key="2">
    <source>
        <dbReference type="EMBL" id="GFY22558.1"/>
    </source>
</evidence>
<gene>
    <name evidence="2" type="ORF">TNCV_2178191</name>
</gene>
<keyword evidence="1" id="KW-1133">Transmembrane helix</keyword>
<reference evidence="2" key="1">
    <citation type="submission" date="2020-08" db="EMBL/GenBank/DDBJ databases">
        <title>Multicomponent nature underlies the extraordinary mechanical properties of spider dragline silk.</title>
        <authorList>
            <person name="Kono N."/>
            <person name="Nakamura H."/>
            <person name="Mori M."/>
            <person name="Yoshida Y."/>
            <person name="Ohtoshi R."/>
            <person name="Malay A.D."/>
            <person name="Moran D.A.P."/>
            <person name="Tomita M."/>
            <person name="Numata K."/>
            <person name="Arakawa K."/>
        </authorList>
    </citation>
    <scope>NUCLEOTIDE SEQUENCE</scope>
</reference>
<sequence>MPVFTVSVLEVLVNLVPLGSIPVCTSTIISLIILSIQYFCKPPIFRSWFTPSRSEVVFLKLSGSGNSAFLLAAAFAYLFARILATDSVENRVSF</sequence>
<feature type="transmembrane region" description="Helical" evidence="1">
    <location>
        <begin position="61"/>
        <end position="84"/>
    </location>
</feature>